<keyword evidence="3" id="KW-1185">Reference proteome</keyword>
<organism evidence="2 3">
    <name type="scientific">Pseudoalteromonas xiamenensis</name>
    <dbReference type="NCBI Taxonomy" id="882626"/>
    <lineage>
        <taxon>Bacteria</taxon>
        <taxon>Pseudomonadati</taxon>
        <taxon>Pseudomonadota</taxon>
        <taxon>Gammaproteobacteria</taxon>
        <taxon>Alteromonadales</taxon>
        <taxon>Pseudoalteromonadaceae</taxon>
        <taxon>Pseudoalteromonas</taxon>
    </lineage>
</organism>
<gene>
    <name evidence="2" type="ORF">J5O05_05120</name>
</gene>
<dbReference type="RefSeq" id="WP_208843881.1">
    <property type="nucleotide sequence ID" value="NZ_CP072133.1"/>
</dbReference>
<evidence type="ECO:0000256" key="1">
    <source>
        <dbReference type="SAM" id="MobiDB-lite"/>
    </source>
</evidence>
<accession>A0A975DIP0</accession>
<dbReference type="KEGG" id="pxi:J5O05_05120"/>
<dbReference type="EMBL" id="CP072133">
    <property type="protein sequence ID" value="QTH72259.1"/>
    <property type="molecule type" value="Genomic_DNA"/>
</dbReference>
<name>A0A975DIP0_9GAMM</name>
<protein>
    <submittedName>
        <fullName evidence="2">Uncharacterized protein</fullName>
    </submittedName>
</protein>
<dbReference type="AlphaFoldDB" id="A0A975DIP0"/>
<dbReference type="Proteomes" id="UP000664904">
    <property type="component" value="Chromosome"/>
</dbReference>
<feature type="region of interest" description="Disordered" evidence="1">
    <location>
        <begin position="1"/>
        <end position="23"/>
    </location>
</feature>
<sequence>MKINSPNLPNVLLPKSDTAPSSTTLDEMSQAARNFQQTTELDKYKEFENAPVIAYEDPFKGRNASLQQYSRFVGMRHYRIQSSAIEMGNPNKERTYQYGDLTEADDINAFLDQLERLSGDQKLMFEHVKPTKELLELATKLTDEELGQLAEFMVEVSQYDFLQNKSSKLAERLIPALNDLSADALRSSIGAMKSLLENGQSYKKNPPPVGLDDRGLENVLFTASEDGMDFKAGYLAANADTELSKRYAELLITGKMSDEQTVQFNTHLSQSSFEQTRGIVDMASLIKTHQIDDMLAMFNDVDKDSEQDLFAYLGEQVNYQAHRQYYQTESGDYVAQQDDIASESDRRSLYKNVLKAYNEFGVGWINDALKEMEGSPAQIQKELWSKLLADKDEMPEQFSKSDALEQWAVNNVDNGESKFHFNQVMKIHEFNQTRYFPERLGTLTFYASGNLSIVEGSTSKENSNL</sequence>
<proteinExistence type="predicted"/>
<evidence type="ECO:0000313" key="3">
    <source>
        <dbReference type="Proteomes" id="UP000664904"/>
    </source>
</evidence>
<evidence type="ECO:0000313" key="2">
    <source>
        <dbReference type="EMBL" id="QTH72259.1"/>
    </source>
</evidence>
<reference evidence="2" key="1">
    <citation type="submission" date="2021-03" db="EMBL/GenBank/DDBJ databases">
        <title>Complete Genome of Pseudoalteromonas xiamenensis STKMTI.2, a new potential marine bacterium producing anti-Vibrio compounds.</title>
        <authorList>
            <person name="Handayani D.P."/>
            <person name="Isnansetyo A."/>
            <person name="Istiqomah I."/>
            <person name="Jumina J."/>
        </authorList>
    </citation>
    <scope>NUCLEOTIDE SEQUENCE</scope>
    <source>
        <strain evidence="2">STKMTI.2</strain>
    </source>
</reference>